<dbReference type="Pfam" id="PF04353">
    <property type="entry name" value="Rsd_AlgQ"/>
    <property type="match status" value="1"/>
</dbReference>
<evidence type="ECO:0000313" key="3">
    <source>
        <dbReference type="EMBL" id="VAW92237.1"/>
    </source>
</evidence>
<evidence type="ECO:0000256" key="2">
    <source>
        <dbReference type="ARBA" id="ARBA00023163"/>
    </source>
</evidence>
<evidence type="ECO:0000256" key="1">
    <source>
        <dbReference type="ARBA" id="ARBA00023015"/>
    </source>
</evidence>
<protein>
    <recommendedName>
        <fullName evidence="4">Regulator of sigma D</fullName>
    </recommendedName>
</protein>
<organism evidence="3">
    <name type="scientific">hydrothermal vent metagenome</name>
    <dbReference type="NCBI Taxonomy" id="652676"/>
    <lineage>
        <taxon>unclassified sequences</taxon>
        <taxon>metagenomes</taxon>
        <taxon>ecological metagenomes</taxon>
    </lineage>
</organism>
<dbReference type="GO" id="GO:0006355">
    <property type="term" value="P:regulation of DNA-templated transcription"/>
    <property type="evidence" value="ECO:0007669"/>
    <property type="project" value="InterPro"/>
</dbReference>
<dbReference type="InterPro" id="IPR007448">
    <property type="entry name" value="Sigma70_reg_Rsd_AlgQ"/>
</dbReference>
<accession>A0A3B0ZXY6</accession>
<dbReference type="EMBL" id="UOFT01000023">
    <property type="protein sequence ID" value="VAW92237.1"/>
    <property type="molecule type" value="Genomic_DNA"/>
</dbReference>
<gene>
    <name evidence="3" type="ORF">MNBD_GAMMA23-276</name>
</gene>
<proteinExistence type="predicted"/>
<dbReference type="Gene3D" id="1.20.120.1370">
    <property type="entry name" value="Regulator of RNA polymerase sigma(70) subunit, domain 4"/>
    <property type="match status" value="1"/>
</dbReference>
<sequence length="149" mass="17129">MGTVEASQERRSESQSQLHTLLETRKETLTLFNQLAEMRPFTPDRESQLMLQEFCEAIVDYTASAHFQLYRFIDEGTERRTDIKDTAANVYPQIADMTKVILAFNEKYDCSDQCNNLSELADDLSQLGEVLADRILLEDQLISLLMGKR</sequence>
<keyword evidence="2" id="KW-0804">Transcription</keyword>
<dbReference type="InterPro" id="IPR038309">
    <property type="entry name" value="Rsd/AlgQ_sf"/>
</dbReference>
<evidence type="ECO:0008006" key="4">
    <source>
        <dbReference type="Google" id="ProtNLM"/>
    </source>
</evidence>
<dbReference type="AlphaFoldDB" id="A0A3B0ZXY6"/>
<reference evidence="3" key="1">
    <citation type="submission" date="2018-06" db="EMBL/GenBank/DDBJ databases">
        <authorList>
            <person name="Zhirakovskaya E."/>
        </authorList>
    </citation>
    <scope>NUCLEOTIDE SEQUENCE</scope>
</reference>
<name>A0A3B0ZXY6_9ZZZZ</name>
<keyword evidence="1" id="KW-0805">Transcription regulation</keyword>